<dbReference type="Proteomes" id="UP000193969">
    <property type="component" value="Unassembled WGS sequence"/>
</dbReference>
<dbReference type="RefSeq" id="WP_236953536.1">
    <property type="nucleotide sequence ID" value="NZ_RJJH01000013.1"/>
</dbReference>
<name>A0A1X7P0K9_9EURY</name>
<accession>A0A1X7P0K9</accession>
<protein>
    <submittedName>
        <fullName evidence="1">Uncharacterized protein</fullName>
    </submittedName>
</protein>
<evidence type="ECO:0000313" key="1">
    <source>
        <dbReference type="EMBL" id="SMH44161.1"/>
    </source>
</evidence>
<dbReference type="EMBL" id="FXBN01000004">
    <property type="protein sequence ID" value="SMH44161.1"/>
    <property type="molecule type" value="Genomic_DNA"/>
</dbReference>
<proteinExistence type="predicted"/>
<dbReference type="AlphaFoldDB" id="A0A1X7P0K9"/>
<sequence length="73" mass="8732">MIFVPDRINTEGLLLLETRELAQYLVGKRKTVDFVYPVYEIERQDKMDIRQLILDISYVEWKKMGFSKGTLNY</sequence>
<organism evidence="1 2">
    <name type="scientific">Methanohalophilus portucalensis FDF-1</name>
    <dbReference type="NCBI Taxonomy" id="523843"/>
    <lineage>
        <taxon>Archaea</taxon>
        <taxon>Methanobacteriati</taxon>
        <taxon>Methanobacteriota</taxon>
        <taxon>Stenosarchaea group</taxon>
        <taxon>Methanomicrobia</taxon>
        <taxon>Methanosarcinales</taxon>
        <taxon>Methanosarcinaceae</taxon>
        <taxon>Methanohalophilus</taxon>
    </lineage>
</organism>
<gene>
    <name evidence="1" type="ORF">SAMN06264941_2028</name>
</gene>
<reference evidence="2" key="1">
    <citation type="submission" date="2017-04" db="EMBL/GenBank/DDBJ databases">
        <authorList>
            <person name="Varghese N."/>
            <person name="Submissions S."/>
        </authorList>
    </citation>
    <scope>NUCLEOTIDE SEQUENCE [LARGE SCALE GENOMIC DNA]</scope>
    <source>
        <strain evidence="2">FDF-1</strain>
    </source>
</reference>
<evidence type="ECO:0000313" key="2">
    <source>
        <dbReference type="Proteomes" id="UP000193969"/>
    </source>
</evidence>
<keyword evidence="2" id="KW-1185">Reference proteome</keyword>